<sequence>MRKGKLIYEIGIDKRGKFVERPNRFVADVKLEDNSVVTCHVHDSGRIRELLFTDNSIGIKKAKEGSIRKTQWDVISALSDDKEDILINSSYHRYISEKFLRDEKLSPFGKYSNIKAEVKYGDSRIDYLIEKDDKKIWVEVKGVSLSLNKKAMFPDAPSTRAQKHLKELMKIKESGDRAAVLLLVFRESDTFRPKWETDPKFSELFYEAIEKGVEVYPVQFFLKDGNIMYEDKEIKILSKEER</sequence>
<evidence type="ECO:0000313" key="5">
    <source>
        <dbReference type="Proteomes" id="UP000249008"/>
    </source>
</evidence>
<accession>A0AAX2JAU6</accession>
<dbReference type="InterPro" id="IPR005224">
    <property type="entry name" value="SfsA"/>
</dbReference>
<dbReference type="Gene3D" id="3.40.1350.60">
    <property type="match status" value="1"/>
</dbReference>
<dbReference type="NCBIfam" id="TIGR00230">
    <property type="entry name" value="sfsA"/>
    <property type="match status" value="1"/>
</dbReference>
<feature type="domain" description="SfsA N-terminal OB" evidence="3">
    <location>
        <begin position="19"/>
        <end position="80"/>
    </location>
</feature>
<comment type="similarity">
    <text evidence="1">Belongs to the SfsA family.</text>
</comment>
<dbReference type="EMBL" id="LS483487">
    <property type="protein sequence ID" value="SQJ00657.1"/>
    <property type="molecule type" value="Genomic_DNA"/>
</dbReference>
<gene>
    <name evidence="1 4" type="primary">sfsA</name>
    <name evidence="4" type="ORF">NCTC12112_00951</name>
</gene>
<dbReference type="GO" id="GO:0003677">
    <property type="term" value="F:DNA binding"/>
    <property type="evidence" value="ECO:0007669"/>
    <property type="project" value="InterPro"/>
</dbReference>
<dbReference type="GeneID" id="78455529"/>
<name>A0AAX2JAU6_9FUSO</name>
<dbReference type="Proteomes" id="UP000249008">
    <property type="component" value="Chromosome 1"/>
</dbReference>
<dbReference type="Pfam" id="PF17746">
    <property type="entry name" value="SfsA_N"/>
    <property type="match status" value="1"/>
</dbReference>
<proteinExistence type="inferred from homology"/>
<dbReference type="InterPro" id="IPR040452">
    <property type="entry name" value="SfsA_C"/>
</dbReference>
<evidence type="ECO:0000259" key="2">
    <source>
        <dbReference type="Pfam" id="PF03749"/>
    </source>
</evidence>
<dbReference type="InterPro" id="IPR041465">
    <property type="entry name" value="SfsA_N"/>
</dbReference>
<dbReference type="Gene3D" id="2.40.50.580">
    <property type="match status" value="1"/>
</dbReference>
<dbReference type="CDD" id="cd22357">
    <property type="entry name" value="SfsA-like"/>
    <property type="match status" value="1"/>
</dbReference>
<dbReference type="RefSeq" id="WP_005976653.1">
    <property type="nucleotide sequence ID" value="NZ_CABKNW010000001.1"/>
</dbReference>
<dbReference type="HAMAP" id="MF_00095">
    <property type="entry name" value="SfsA"/>
    <property type="match status" value="1"/>
</dbReference>
<evidence type="ECO:0000259" key="3">
    <source>
        <dbReference type="Pfam" id="PF17746"/>
    </source>
</evidence>
<evidence type="ECO:0000256" key="1">
    <source>
        <dbReference type="HAMAP-Rule" id="MF_00095"/>
    </source>
</evidence>
<evidence type="ECO:0000313" key="4">
    <source>
        <dbReference type="EMBL" id="SQJ00657.1"/>
    </source>
</evidence>
<dbReference type="PANTHER" id="PTHR30545:SF2">
    <property type="entry name" value="SUGAR FERMENTATION STIMULATION PROTEIN A"/>
    <property type="match status" value="1"/>
</dbReference>
<feature type="domain" description="Sugar fermentation stimulation protein C-terminal" evidence="2">
    <location>
        <begin position="92"/>
        <end position="222"/>
    </location>
</feature>
<reference evidence="4 5" key="1">
    <citation type="submission" date="2018-06" db="EMBL/GenBank/DDBJ databases">
        <authorList>
            <consortium name="Pathogen Informatics"/>
            <person name="Doyle S."/>
        </authorList>
    </citation>
    <scope>NUCLEOTIDE SEQUENCE [LARGE SCALE GENOMIC DNA]</scope>
    <source>
        <strain evidence="4 5">NCTC12112</strain>
    </source>
</reference>
<dbReference type="Pfam" id="PF03749">
    <property type="entry name" value="SfsA"/>
    <property type="match status" value="1"/>
</dbReference>
<dbReference type="PANTHER" id="PTHR30545">
    <property type="entry name" value="SUGAR FERMENTATION STIMULATION PROTEIN A"/>
    <property type="match status" value="1"/>
</dbReference>
<organism evidence="4 5">
    <name type="scientific">Fusobacterium ulcerans</name>
    <dbReference type="NCBI Taxonomy" id="861"/>
    <lineage>
        <taxon>Bacteria</taxon>
        <taxon>Fusobacteriati</taxon>
        <taxon>Fusobacteriota</taxon>
        <taxon>Fusobacteriia</taxon>
        <taxon>Fusobacteriales</taxon>
        <taxon>Fusobacteriaceae</taxon>
        <taxon>Fusobacterium</taxon>
    </lineage>
</organism>
<dbReference type="KEGG" id="ful:C4N20_11955"/>
<dbReference type="AlphaFoldDB" id="A0AAX2JAU6"/>
<protein>
    <recommendedName>
        <fullName evidence="1">Sugar fermentation stimulation protein homolog</fullName>
    </recommendedName>
</protein>